<dbReference type="InterPro" id="IPR045249">
    <property type="entry name" value="HARBI1-like"/>
</dbReference>
<comment type="subcellular location">
    <subcellularLocation>
        <location evidence="2">Nucleus</location>
    </subcellularLocation>
</comment>
<dbReference type="Proteomes" id="UP001217089">
    <property type="component" value="Unassembled WGS sequence"/>
</dbReference>
<dbReference type="PANTHER" id="PTHR22930">
    <property type="match status" value="1"/>
</dbReference>
<dbReference type="EMBL" id="JARBDR010000640">
    <property type="protein sequence ID" value="KAJ8310400.1"/>
    <property type="molecule type" value="Genomic_DNA"/>
</dbReference>
<dbReference type="InterPro" id="IPR027806">
    <property type="entry name" value="HARBI1_dom"/>
</dbReference>
<evidence type="ECO:0000259" key="8">
    <source>
        <dbReference type="Pfam" id="PF13359"/>
    </source>
</evidence>
<comment type="cofactor">
    <cofactor evidence="1">
        <name>a divalent metal cation</name>
        <dbReference type="ChEBI" id="CHEBI:60240"/>
    </cofactor>
</comment>
<evidence type="ECO:0000313" key="9">
    <source>
        <dbReference type="EMBL" id="KAJ8310400.1"/>
    </source>
</evidence>
<evidence type="ECO:0000256" key="5">
    <source>
        <dbReference type="ARBA" id="ARBA00022723"/>
    </source>
</evidence>
<comment type="caution">
    <text evidence="9">The sequence shown here is derived from an EMBL/GenBank/DDBJ whole genome shotgun (WGS) entry which is preliminary data.</text>
</comment>
<organism evidence="9 10">
    <name type="scientific">Tegillarca granosa</name>
    <name type="common">Malaysian cockle</name>
    <name type="synonym">Anadara granosa</name>
    <dbReference type="NCBI Taxonomy" id="220873"/>
    <lineage>
        <taxon>Eukaryota</taxon>
        <taxon>Metazoa</taxon>
        <taxon>Spiralia</taxon>
        <taxon>Lophotrochozoa</taxon>
        <taxon>Mollusca</taxon>
        <taxon>Bivalvia</taxon>
        <taxon>Autobranchia</taxon>
        <taxon>Pteriomorphia</taxon>
        <taxon>Arcoida</taxon>
        <taxon>Arcoidea</taxon>
        <taxon>Arcidae</taxon>
        <taxon>Tegillarca</taxon>
    </lineage>
</organism>
<gene>
    <name evidence="9" type="ORF">KUTeg_012265</name>
</gene>
<sequence>MAAYLRLTLSNNQQIRKKREFRRQHPFFSDEEHRRWYRFGKEGIQLITSLVREDVENSTKRSRALTVEEQVLLALRFYASGNFLQVIGDTMGKFTNISAQWPGSSHDSHIFRSSQARTYMEQHGGFDRGIILGDAGYPCKPFLMTPYRCADTPQKQLFNNRHCKTRCMIERAFGVWKRRFHVLHSEIRMKPTKVCKIIIACAVLHNIAIELKEPLIDADDEYVELEQPNVEPYYGREEGNRIRDHYANTFFNANV</sequence>
<name>A0ABQ9EZ13_TEGGR</name>
<dbReference type="PANTHER" id="PTHR22930:SF289">
    <property type="entry name" value="DDE TNP4 DOMAIN-CONTAINING PROTEIN-RELATED"/>
    <property type="match status" value="1"/>
</dbReference>
<keyword evidence="5" id="KW-0479">Metal-binding</keyword>
<evidence type="ECO:0000256" key="3">
    <source>
        <dbReference type="ARBA" id="ARBA00006958"/>
    </source>
</evidence>
<evidence type="ECO:0000256" key="4">
    <source>
        <dbReference type="ARBA" id="ARBA00022722"/>
    </source>
</evidence>
<keyword evidence="10" id="KW-1185">Reference proteome</keyword>
<keyword evidence="4" id="KW-0540">Nuclease</keyword>
<reference evidence="9 10" key="1">
    <citation type="submission" date="2022-12" db="EMBL/GenBank/DDBJ databases">
        <title>Chromosome-level genome of Tegillarca granosa.</title>
        <authorList>
            <person name="Kim J."/>
        </authorList>
    </citation>
    <scope>NUCLEOTIDE SEQUENCE [LARGE SCALE GENOMIC DNA]</scope>
    <source>
        <strain evidence="9">Teg-2019</strain>
        <tissue evidence="9">Adductor muscle</tissue>
    </source>
</reference>
<proteinExistence type="inferred from homology"/>
<evidence type="ECO:0000313" key="10">
    <source>
        <dbReference type="Proteomes" id="UP001217089"/>
    </source>
</evidence>
<evidence type="ECO:0000256" key="2">
    <source>
        <dbReference type="ARBA" id="ARBA00004123"/>
    </source>
</evidence>
<protein>
    <recommendedName>
        <fullName evidence="8">DDE Tnp4 domain-containing protein</fullName>
    </recommendedName>
</protein>
<keyword evidence="6" id="KW-0378">Hydrolase</keyword>
<keyword evidence="7" id="KW-0539">Nucleus</keyword>
<dbReference type="Pfam" id="PF13359">
    <property type="entry name" value="DDE_Tnp_4"/>
    <property type="match status" value="1"/>
</dbReference>
<evidence type="ECO:0000256" key="7">
    <source>
        <dbReference type="ARBA" id="ARBA00023242"/>
    </source>
</evidence>
<accession>A0ABQ9EZ13</accession>
<comment type="similarity">
    <text evidence="3">Belongs to the HARBI1 family.</text>
</comment>
<feature type="domain" description="DDE Tnp4" evidence="8">
    <location>
        <begin position="84"/>
        <end position="206"/>
    </location>
</feature>
<evidence type="ECO:0000256" key="1">
    <source>
        <dbReference type="ARBA" id="ARBA00001968"/>
    </source>
</evidence>
<evidence type="ECO:0000256" key="6">
    <source>
        <dbReference type="ARBA" id="ARBA00022801"/>
    </source>
</evidence>